<dbReference type="AlphaFoldDB" id="A0A1E3IBC3"/>
<evidence type="ECO:0000313" key="2">
    <source>
        <dbReference type="Proteomes" id="UP000094043"/>
    </source>
</evidence>
<organism evidence="1 2">
    <name type="scientific">Cryptococcus depauperatus CBS 7841</name>
    <dbReference type="NCBI Taxonomy" id="1295531"/>
    <lineage>
        <taxon>Eukaryota</taxon>
        <taxon>Fungi</taxon>
        <taxon>Dikarya</taxon>
        <taxon>Basidiomycota</taxon>
        <taxon>Agaricomycotina</taxon>
        <taxon>Tremellomycetes</taxon>
        <taxon>Tremellales</taxon>
        <taxon>Cryptococcaceae</taxon>
        <taxon>Cryptococcus</taxon>
    </lineage>
</organism>
<reference evidence="1" key="3">
    <citation type="submission" date="2024-01" db="EMBL/GenBank/DDBJ databases">
        <authorList>
            <person name="Coelho M.A."/>
            <person name="David-Palma M."/>
            <person name="Shea T."/>
            <person name="Sun S."/>
            <person name="Cuomo C.A."/>
            <person name="Heitman J."/>
        </authorList>
    </citation>
    <scope>NUCLEOTIDE SEQUENCE</scope>
    <source>
        <strain evidence="1">CBS 7841</strain>
    </source>
</reference>
<dbReference type="EMBL" id="CP143787">
    <property type="protein sequence ID" value="WVN88932.1"/>
    <property type="molecule type" value="Genomic_DNA"/>
</dbReference>
<proteinExistence type="predicted"/>
<accession>A0A1E3IBC3</accession>
<dbReference type="RefSeq" id="XP_066069632.1">
    <property type="nucleotide sequence ID" value="XM_066213535.1"/>
</dbReference>
<reference evidence="1" key="1">
    <citation type="submission" date="2016-06" db="EMBL/GenBank/DDBJ databases">
        <authorList>
            <person name="Cuomo C."/>
            <person name="Litvintseva A."/>
            <person name="Heitman J."/>
            <person name="Chen Y."/>
            <person name="Sun S."/>
            <person name="Springer D."/>
            <person name="Dromer F."/>
            <person name="Young S."/>
            <person name="Zeng Q."/>
            <person name="Chapman S."/>
            <person name="Gujja S."/>
            <person name="Saif S."/>
            <person name="Birren B."/>
        </authorList>
    </citation>
    <scope>NUCLEOTIDE SEQUENCE</scope>
    <source>
        <strain evidence="1">CBS 7841</strain>
    </source>
</reference>
<evidence type="ECO:0000313" key="1">
    <source>
        <dbReference type="EMBL" id="WVN88932.1"/>
    </source>
</evidence>
<dbReference type="Proteomes" id="UP000094043">
    <property type="component" value="Chromosome 4"/>
</dbReference>
<keyword evidence="2" id="KW-1185">Reference proteome</keyword>
<dbReference type="KEGG" id="cdep:91088357"/>
<protein>
    <submittedName>
        <fullName evidence="1">Uncharacterized protein</fullName>
    </submittedName>
</protein>
<dbReference type="GeneID" id="91088357"/>
<reference evidence="1" key="2">
    <citation type="journal article" date="2022" name="Elife">
        <title>Obligate sexual reproduction of a homothallic fungus closely related to the Cryptococcus pathogenic species complex.</title>
        <authorList>
            <person name="Passer A.R."/>
            <person name="Clancey S.A."/>
            <person name="Shea T."/>
            <person name="David-Palma M."/>
            <person name="Averette A.F."/>
            <person name="Boekhout T."/>
            <person name="Porcel B.M."/>
            <person name="Nowrousian M."/>
            <person name="Cuomo C.A."/>
            <person name="Sun S."/>
            <person name="Heitman J."/>
            <person name="Coelho M.A."/>
        </authorList>
    </citation>
    <scope>NUCLEOTIDE SEQUENCE</scope>
    <source>
        <strain evidence="1">CBS 7841</strain>
    </source>
</reference>
<gene>
    <name evidence="1" type="ORF">L203_104147</name>
</gene>
<name>A0A1E3IBC3_9TREE</name>
<sequence>MLNPIRSSLGKLETAYGDKAENVLEKRMELRNNTLGSFIKAVKLTTTSSLDADTVFKDALDDLFLNVDILGFQLRNEITPSQSGAGARTAAQSTTDVSNG</sequence>
<dbReference type="VEuPathDB" id="FungiDB:L203_04403"/>